<dbReference type="Pfam" id="PF05136">
    <property type="entry name" value="Phage_portal_2"/>
    <property type="match status" value="1"/>
</dbReference>
<dbReference type="NCBIfam" id="TIGR01539">
    <property type="entry name" value="portal_lambda"/>
    <property type="match status" value="1"/>
</dbReference>
<dbReference type="GO" id="GO:0019068">
    <property type="term" value="P:virion assembly"/>
    <property type="evidence" value="ECO:0007669"/>
    <property type="project" value="InterPro"/>
</dbReference>
<dbReference type="EMBL" id="BORR01000017">
    <property type="protein sequence ID" value="GIO39063.1"/>
    <property type="molecule type" value="Genomic_DNA"/>
</dbReference>
<organism evidence="2 3">
    <name type="scientific">Paenibacillus antibioticophila</name>
    <dbReference type="NCBI Taxonomy" id="1274374"/>
    <lineage>
        <taxon>Bacteria</taxon>
        <taxon>Bacillati</taxon>
        <taxon>Bacillota</taxon>
        <taxon>Bacilli</taxon>
        <taxon>Bacillales</taxon>
        <taxon>Paenibacillaceae</taxon>
        <taxon>Paenibacillus</taxon>
    </lineage>
</organism>
<evidence type="ECO:0008006" key="4">
    <source>
        <dbReference type="Google" id="ProtNLM"/>
    </source>
</evidence>
<sequence>MRRAAARQVTRVINGYEQGGASHQKKSMRGWLTSAKNPKDDIDRNLDTLRSRSRDLYMNGPIGASALKTTRTNVIGPGLRLKARINAELLGLTTEQADAWCGQVEEEFNLWAESKHSDAIRMNDFYDQQGIAFLGMLMNGDSFTIFKQAKRMPWMPYGLRIHLIESDRVCTPQGNGVLGDSVEGKAENGNRIYSGVEIDDEGALVAYHISNTYATDYSSGKIREWVRVEAYGRSTGRPNILHLMDTERAEQRRGVPLLAPVIETLKQITRYTEAELMAAVISAMFTVFIKTTGPTSENPMSDMLAQSQKVAPDEPNNYEMGAGAINVLGQDEEIQIADPKRPNSSFDPFVRSLCMYVGAALEIPYELLLKNFQSSYSASRAALLEAWKMFRMRRQWTAKEFCQPIYEEWLAEAIALGRVRAPGFFGDPKIRKAWCKAEWNGPAPGQLDPVKEVEAAERRVALGISTREREAIEANGSDFWTNIQQQQVENEALQKAGLSTLIAKPAASNPGKEVNKEDE</sequence>
<dbReference type="InterPro" id="IPR006429">
    <property type="entry name" value="Phage_lambda_portal"/>
</dbReference>
<keyword evidence="3" id="KW-1185">Reference proteome</keyword>
<dbReference type="Proteomes" id="UP000681162">
    <property type="component" value="Unassembled WGS sequence"/>
</dbReference>
<evidence type="ECO:0000256" key="1">
    <source>
        <dbReference type="SAM" id="MobiDB-lite"/>
    </source>
</evidence>
<dbReference type="GO" id="GO:0005198">
    <property type="term" value="F:structural molecule activity"/>
    <property type="evidence" value="ECO:0007669"/>
    <property type="project" value="InterPro"/>
</dbReference>
<dbReference type="AlphaFoldDB" id="A0A919XYU8"/>
<evidence type="ECO:0000313" key="2">
    <source>
        <dbReference type="EMBL" id="GIO39063.1"/>
    </source>
</evidence>
<feature type="region of interest" description="Disordered" evidence="1">
    <location>
        <begin position="18"/>
        <end position="37"/>
    </location>
</feature>
<evidence type="ECO:0000313" key="3">
    <source>
        <dbReference type="Proteomes" id="UP000681162"/>
    </source>
</evidence>
<comment type="caution">
    <text evidence="2">The sequence shown here is derived from an EMBL/GenBank/DDBJ whole genome shotgun (WGS) entry which is preliminary data.</text>
</comment>
<accession>A0A919XYU8</accession>
<reference evidence="2 3" key="1">
    <citation type="submission" date="2021-03" db="EMBL/GenBank/DDBJ databases">
        <title>Antimicrobial resistance genes in bacteria isolated from Japanese honey, and their potential for conferring macrolide and lincosamide resistance in the American foulbrood pathogen Paenibacillus larvae.</title>
        <authorList>
            <person name="Okamoto M."/>
            <person name="Kumagai M."/>
            <person name="Kanamori H."/>
            <person name="Takamatsu D."/>
        </authorList>
    </citation>
    <scope>NUCLEOTIDE SEQUENCE [LARGE SCALE GENOMIC DNA]</scope>
    <source>
        <strain evidence="2 3">J41TS12</strain>
    </source>
</reference>
<protein>
    <recommendedName>
        <fullName evidence="4">Phage portal protein</fullName>
    </recommendedName>
</protein>
<gene>
    <name evidence="2" type="ORF">J41TS12_39240</name>
</gene>
<proteinExistence type="predicted"/>
<name>A0A919XYU8_9BACL</name>